<dbReference type="RefSeq" id="WP_116625606.1">
    <property type="nucleotide sequence ID" value="NZ_QURN01000020.1"/>
</dbReference>
<sequence>MHYTAEQTKDGRWQVVHTRSGMTYGQPVSSPDDAQKLVIEAEAAANIRRLTECRTGSCSI</sequence>
<dbReference type="Proteomes" id="UP000262379">
    <property type="component" value="Unassembled WGS sequence"/>
</dbReference>
<evidence type="ECO:0008006" key="3">
    <source>
        <dbReference type="Google" id="ProtNLM"/>
    </source>
</evidence>
<organism evidence="1 2">
    <name type="scientific">Mesorhizobium denitrificans</name>
    <dbReference type="NCBI Taxonomy" id="2294114"/>
    <lineage>
        <taxon>Bacteria</taxon>
        <taxon>Pseudomonadati</taxon>
        <taxon>Pseudomonadota</taxon>
        <taxon>Alphaproteobacteria</taxon>
        <taxon>Hyphomicrobiales</taxon>
        <taxon>Phyllobacteriaceae</taxon>
        <taxon>Mesorhizobium</taxon>
    </lineage>
</organism>
<gene>
    <name evidence="1" type="ORF">DY251_19590</name>
</gene>
<comment type="caution">
    <text evidence="1">The sequence shown here is derived from an EMBL/GenBank/DDBJ whole genome shotgun (WGS) entry which is preliminary data.</text>
</comment>
<proteinExistence type="predicted"/>
<name>A0A371X432_9HYPH</name>
<evidence type="ECO:0000313" key="1">
    <source>
        <dbReference type="EMBL" id="RFC63986.1"/>
    </source>
</evidence>
<accession>A0A371X432</accession>
<dbReference type="AlphaFoldDB" id="A0A371X432"/>
<evidence type="ECO:0000313" key="2">
    <source>
        <dbReference type="Proteomes" id="UP000262379"/>
    </source>
</evidence>
<protein>
    <recommendedName>
        <fullName evidence="3">DUF2188 domain-containing protein</fullName>
    </recommendedName>
</protein>
<dbReference type="EMBL" id="QURN01000020">
    <property type="protein sequence ID" value="RFC63986.1"/>
    <property type="molecule type" value="Genomic_DNA"/>
</dbReference>
<reference evidence="2" key="1">
    <citation type="submission" date="2018-08" db="EMBL/GenBank/DDBJ databases">
        <authorList>
            <person name="Im W.T."/>
        </authorList>
    </citation>
    <scope>NUCLEOTIDE SEQUENCE [LARGE SCALE GENOMIC DNA]</scope>
    <source>
        <strain evidence="2">LA-28</strain>
    </source>
</reference>
<keyword evidence="2" id="KW-1185">Reference proteome</keyword>